<keyword evidence="3" id="KW-0547">Nucleotide-binding</keyword>
<feature type="domain" description="ABC transporter" evidence="5">
    <location>
        <begin position="3"/>
        <end position="227"/>
    </location>
</feature>
<dbReference type="InterPro" id="IPR003593">
    <property type="entry name" value="AAA+_ATPase"/>
</dbReference>
<accession>R3TM61</accession>
<dbReference type="RefSeq" id="WP_010769561.1">
    <property type="nucleotide sequence ID" value="NZ_ASWE01000001.1"/>
</dbReference>
<dbReference type="PANTHER" id="PTHR43335">
    <property type="entry name" value="ABC TRANSPORTER, ATP-BINDING PROTEIN"/>
    <property type="match status" value="1"/>
</dbReference>
<keyword evidence="7" id="KW-1185">Reference proteome</keyword>
<evidence type="ECO:0000256" key="1">
    <source>
        <dbReference type="ARBA" id="ARBA00005417"/>
    </source>
</evidence>
<dbReference type="InterPro" id="IPR003439">
    <property type="entry name" value="ABC_transporter-like_ATP-bd"/>
</dbReference>
<dbReference type="AlphaFoldDB" id="R3TM61"/>
<evidence type="ECO:0000256" key="3">
    <source>
        <dbReference type="ARBA" id="ARBA00022741"/>
    </source>
</evidence>
<dbReference type="SUPFAM" id="SSF52540">
    <property type="entry name" value="P-loop containing nucleoside triphosphate hydrolases"/>
    <property type="match status" value="1"/>
</dbReference>
<protein>
    <recommendedName>
        <fullName evidence="5">ABC transporter domain-containing protein</fullName>
    </recommendedName>
</protein>
<proteinExistence type="inferred from homology"/>
<keyword evidence="2" id="KW-0813">Transport</keyword>
<dbReference type="PROSITE" id="PS50893">
    <property type="entry name" value="ABC_TRANSPORTER_2"/>
    <property type="match status" value="1"/>
</dbReference>
<dbReference type="SMART" id="SM00382">
    <property type="entry name" value="AAA"/>
    <property type="match status" value="1"/>
</dbReference>
<evidence type="ECO:0000256" key="4">
    <source>
        <dbReference type="ARBA" id="ARBA00022840"/>
    </source>
</evidence>
<dbReference type="PATRIC" id="fig|1158610.3.peg.2910"/>
<dbReference type="GO" id="GO:0005524">
    <property type="term" value="F:ATP binding"/>
    <property type="evidence" value="ECO:0007669"/>
    <property type="project" value="UniProtKB-KW"/>
</dbReference>
<evidence type="ECO:0000313" key="6">
    <source>
        <dbReference type="EMBL" id="EOL42574.1"/>
    </source>
</evidence>
<dbReference type="GO" id="GO:0016887">
    <property type="term" value="F:ATP hydrolysis activity"/>
    <property type="evidence" value="ECO:0007669"/>
    <property type="project" value="InterPro"/>
</dbReference>
<dbReference type="CDD" id="cd03230">
    <property type="entry name" value="ABC_DR_subfamily_A"/>
    <property type="match status" value="1"/>
</dbReference>
<dbReference type="Pfam" id="PF00005">
    <property type="entry name" value="ABC_tran"/>
    <property type="match status" value="1"/>
</dbReference>
<comment type="caution">
    <text evidence="6">The sequence shown here is derived from an EMBL/GenBank/DDBJ whole genome shotgun (WGS) entry which is preliminary data.</text>
</comment>
<evidence type="ECO:0000313" key="7">
    <source>
        <dbReference type="Proteomes" id="UP000013785"/>
    </source>
</evidence>
<dbReference type="HOGENOM" id="CLU_000604_1_2_9"/>
<keyword evidence="4" id="KW-0067">ATP-binding</keyword>
<dbReference type="EMBL" id="AJAT01000017">
    <property type="protein sequence ID" value="EOL42574.1"/>
    <property type="molecule type" value="Genomic_DNA"/>
</dbReference>
<sequence length="292" mass="33536">MIVRMEHVDFNYKGQPIFDDMKWSIENSGIYGLIAPNGFGKTTLLNLMAGQLLPKKGKILIHDQPITPKVIFESICFTQDSSVLYDYLSALDHLLFFCDQRKIPRSEIEPVAEFLNITSYYKKKVGSYSLGMKQRTLLAIALLSKAPILLLDEPLNGLDPTSTILIREAIAKMAEEGKTVIVSSHNLDEIDKLTNQILFIKEQKIWLEDLKHYQKQVMKFTVIPKETKRLTAIFQQNSLDYLQDNQSFTLYLSETSSVEILNLLIKEGIEIIGFEQWTTGSEQRYKELYEVN</sequence>
<evidence type="ECO:0000256" key="2">
    <source>
        <dbReference type="ARBA" id="ARBA00022448"/>
    </source>
</evidence>
<dbReference type="Gene3D" id="3.40.50.300">
    <property type="entry name" value="P-loop containing nucleotide triphosphate hydrolases"/>
    <property type="match status" value="1"/>
</dbReference>
<name>R3TM61_9ENTE</name>
<evidence type="ECO:0000259" key="5">
    <source>
        <dbReference type="PROSITE" id="PS50893"/>
    </source>
</evidence>
<dbReference type="OrthoDB" id="2365508at2"/>
<dbReference type="eggNOG" id="COG1131">
    <property type="taxonomic scope" value="Bacteria"/>
</dbReference>
<organism evidence="6 7">
    <name type="scientific">Enterococcus phoeniculicola ATCC BAA-412</name>
    <dbReference type="NCBI Taxonomy" id="1158610"/>
    <lineage>
        <taxon>Bacteria</taxon>
        <taxon>Bacillati</taxon>
        <taxon>Bacillota</taxon>
        <taxon>Bacilli</taxon>
        <taxon>Lactobacillales</taxon>
        <taxon>Enterococcaceae</taxon>
        <taxon>Enterococcus</taxon>
    </lineage>
</organism>
<dbReference type="InterPro" id="IPR027417">
    <property type="entry name" value="P-loop_NTPase"/>
</dbReference>
<comment type="similarity">
    <text evidence="1">Belongs to the ABC transporter superfamily.</text>
</comment>
<gene>
    <name evidence="6" type="ORF">UC3_02927</name>
</gene>
<reference evidence="6 7" key="1">
    <citation type="submission" date="2013-02" db="EMBL/GenBank/DDBJ databases">
        <title>The Genome Sequence of Enterococcus phoeniculicola BAA-412.</title>
        <authorList>
            <consortium name="The Broad Institute Genome Sequencing Platform"/>
            <consortium name="The Broad Institute Genome Sequencing Center for Infectious Disease"/>
            <person name="Earl A.M."/>
            <person name="Gilmore M.S."/>
            <person name="Lebreton F."/>
            <person name="Walker B."/>
            <person name="Young S.K."/>
            <person name="Zeng Q."/>
            <person name="Gargeya S."/>
            <person name="Fitzgerald M."/>
            <person name="Haas B."/>
            <person name="Abouelleil A."/>
            <person name="Alvarado L."/>
            <person name="Arachchi H.M."/>
            <person name="Berlin A.M."/>
            <person name="Chapman S.B."/>
            <person name="Dewar J."/>
            <person name="Goldberg J."/>
            <person name="Griggs A."/>
            <person name="Gujja S."/>
            <person name="Hansen M."/>
            <person name="Howarth C."/>
            <person name="Imamovic A."/>
            <person name="Larimer J."/>
            <person name="McCowan C."/>
            <person name="Murphy C."/>
            <person name="Neiman D."/>
            <person name="Pearson M."/>
            <person name="Priest M."/>
            <person name="Roberts A."/>
            <person name="Saif S."/>
            <person name="Shea T."/>
            <person name="Sisk P."/>
            <person name="Sykes S."/>
            <person name="Wortman J."/>
            <person name="Nusbaum C."/>
            <person name="Birren B."/>
        </authorList>
    </citation>
    <scope>NUCLEOTIDE SEQUENCE [LARGE SCALE GENOMIC DNA]</scope>
    <source>
        <strain evidence="6 7">ATCC BAA-412</strain>
    </source>
</reference>
<dbReference type="STRING" id="154621.RV11_GL000743"/>
<dbReference type="PANTHER" id="PTHR43335:SF8">
    <property type="entry name" value="ABC TRANSPORTER, ATP-BINDING PROTEIN"/>
    <property type="match status" value="1"/>
</dbReference>
<dbReference type="Proteomes" id="UP000013785">
    <property type="component" value="Unassembled WGS sequence"/>
</dbReference>